<dbReference type="SMART" id="SM00385">
    <property type="entry name" value="CYCLIN"/>
    <property type="match status" value="1"/>
</dbReference>
<comment type="similarity">
    <text evidence="2">Belongs to the cyclin family.</text>
</comment>
<dbReference type="InterPro" id="IPR036915">
    <property type="entry name" value="Cyclin-like_sf"/>
</dbReference>
<evidence type="ECO:0000256" key="1">
    <source>
        <dbReference type="ARBA" id="ARBA00023127"/>
    </source>
</evidence>
<protein>
    <submittedName>
        <fullName evidence="4">Cyclin D</fullName>
    </submittedName>
</protein>
<dbReference type="InterPro" id="IPR006671">
    <property type="entry name" value="Cyclin_N"/>
</dbReference>
<evidence type="ECO:0000313" key="5">
    <source>
        <dbReference type="Proteomes" id="UP001307889"/>
    </source>
</evidence>
<dbReference type="InterPro" id="IPR039361">
    <property type="entry name" value="Cyclin"/>
</dbReference>
<dbReference type="InterPro" id="IPR004367">
    <property type="entry name" value="Cyclin_C-dom"/>
</dbReference>
<dbReference type="Gene3D" id="1.10.472.10">
    <property type="entry name" value="Cyclin-like"/>
    <property type="match status" value="2"/>
</dbReference>
<dbReference type="PANTHER" id="PTHR10177">
    <property type="entry name" value="CYCLINS"/>
    <property type="match status" value="1"/>
</dbReference>
<name>A0ABN7AGK9_9HEMI</name>
<evidence type="ECO:0000313" key="4">
    <source>
        <dbReference type="EMBL" id="BES91103.1"/>
    </source>
</evidence>
<dbReference type="EMBL" id="AP028910">
    <property type="protein sequence ID" value="BES91103.1"/>
    <property type="molecule type" value="Genomic_DNA"/>
</dbReference>
<organism evidence="4 5">
    <name type="scientific">Nesidiocoris tenuis</name>
    <dbReference type="NCBI Taxonomy" id="355587"/>
    <lineage>
        <taxon>Eukaryota</taxon>
        <taxon>Metazoa</taxon>
        <taxon>Ecdysozoa</taxon>
        <taxon>Arthropoda</taxon>
        <taxon>Hexapoda</taxon>
        <taxon>Insecta</taxon>
        <taxon>Pterygota</taxon>
        <taxon>Neoptera</taxon>
        <taxon>Paraneoptera</taxon>
        <taxon>Hemiptera</taxon>
        <taxon>Heteroptera</taxon>
        <taxon>Panheteroptera</taxon>
        <taxon>Cimicomorpha</taxon>
        <taxon>Miridae</taxon>
        <taxon>Dicyphina</taxon>
        <taxon>Nesidiocoris</taxon>
    </lineage>
</organism>
<dbReference type="InterPro" id="IPR013763">
    <property type="entry name" value="Cyclin-like_dom"/>
</dbReference>
<sequence length="264" mass="29506">MSNLLCTESVTGETRALVDQQMCTSQKVFDNLLKLEMRYVPRMNPINSAQRTITSEHRRVCTSWMLEITEECKFENSVFPLAVSLMDRFLCLGPLSRAHFQLTACTSLFIAAKLRSVHLFPRGIFEYHTDFAVTSSQIVSWEALMTIKLGWDLASVSANDIVDHIYLRLPALHRLPHGDVICAHAHVLAHLAITDASNITEKPSVIATAAILGALRGLCVNTITAESLCQITRANKIVVENLATLNEKLLANYMMSSHRFDSFN</sequence>
<evidence type="ECO:0000259" key="3">
    <source>
        <dbReference type="SMART" id="SM00385"/>
    </source>
</evidence>
<feature type="domain" description="Cyclin-like" evidence="3">
    <location>
        <begin position="63"/>
        <end position="147"/>
    </location>
</feature>
<keyword evidence="1 2" id="KW-0195">Cyclin</keyword>
<dbReference type="Pfam" id="PF02984">
    <property type="entry name" value="Cyclin_C"/>
    <property type="match status" value="1"/>
</dbReference>
<keyword evidence="5" id="KW-1185">Reference proteome</keyword>
<dbReference type="Proteomes" id="UP001307889">
    <property type="component" value="Chromosome 2"/>
</dbReference>
<dbReference type="SUPFAM" id="SSF47954">
    <property type="entry name" value="Cyclin-like"/>
    <property type="match status" value="1"/>
</dbReference>
<dbReference type="Pfam" id="PF00134">
    <property type="entry name" value="Cyclin_N"/>
    <property type="match status" value="1"/>
</dbReference>
<reference evidence="4 5" key="1">
    <citation type="submission" date="2023-09" db="EMBL/GenBank/DDBJ databases">
        <title>Nesidiocoris tenuis whole genome shotgun sequence.</title>
        <authorList>
            <person name="Shibata T."/>
            <person name="Shimoda M."/>
            <person name="Kobayashi T."/>
            <person name="Uehara T."/>
        </authorList>
    </citation>
    <scope>NUCLEOTIDE SEQUENCE [LARGE SCALE GENOMIC DNA]</scope>
    <source>
        <strain evidence="4 5">Japan</strain>
    </source>
</reference>
<gene>
    <name evidence="4" type="ORF">NTJ_03911</name>
</gene>
<evidence type="ECO:0000256" key="2">
    <source>
        <dbReference type="RuleBase" id="RU000383"/>
    </source>
</evidence>
<proteinExistence type="inferred from homology"/>
<accession>A0ABN7AGK9</accession>